<keyword evidence="1" id="KW-0732">Signal</keyword>
<feature type="chain" id="PRO_5041260068" description="Lipocalin-like domain-containing protein" evidence="1">
    <location>
        <begin position="22"/>
        <end position="147"/>
    </location>
</feature>
<evidence type="ECO:0008006" key="4">
    <source>
        <dbReference type="Google" id="ProtNLM"/>
    </source>
</evidence>
<feature type="signal peptide" evidence="1">
    <location>
        <begin position="1"/>
        <end position="21"/>
    </location>
</feature>
<gene>
    <name evidence="2" type="ORF">H6D15_11735</name>
</gene>
<evidence type="ECO:0000313" key="3">
    <source>
        <dbReference type="Proteomes" id="UP000698924"/>
    </source>
</evidence>
<organism evidence="2 3">
    <name type="scientific">Caecibacteroides pullorum</name>
    <dbReference type="NCBI Taxonomy" id="2725562"/>
    <lineage>
        <taxon>Bacteria</taxon>
        <taxon>Pseudomonadati</taxon>
        <taxon>Bacteroidota</taxon>
        <taxon>Bacteroidia</taxon>
        <taxon>Bacteroidales</taxon>
        <taxon>Bacteroidaceae</taxon>
        <taxon>Caecibacteroides</taxon>
    </lineage>
</organism>
<accession>A0AA40ZVW3</accession>
<dbReference type="RefSeq" id="WP_204972599.1">
    <property type="nucleotide sequence ID" value="NZ_JAAZTS010000021.1"/>
</dbReference>
<reference evidence="2 3" key="1">
    <citation type="journal article" date="2021" name="Sci. Rep.">
        <title>The distribution of antibiotic resistance genes in chicken gut microbiota commensals.</title>
        <authorList>
            <person name="Juricova H."/>
            <person name="Matiasovicova J."/>
            <person name="Kubasova T."/>
            <person name="Cejkova D."/>
            <person name="Rychlik I."/>
        </authorList>
    </citation>
    <scope>NUCLEOTIDE SEQUENCE [LARGE SCALE GENOMIC DNA]</scope>
    <source>
        <strain evidence="2 3">An421</strain>
    </source>
</reference>
<evidence type="ECO:0000256" key="1">
    <source>
        <dbReference type="SAM" id="SignalP"/>
    </source>
</evidence>
<name>A0AA40ZVW3_9BACT</name>
<dbReference type="AlphaFoldDB" id="A0AA40ZVW3"/>
<keyword evidence="3" id="KW-1185">Reference proteome</keyword>
<evidence type="ECO:0000313" key="2">
    <source>
        <dbReference type="EMBL" id="MBM6858261.1"/>
    </source>
</evidence>
<comment type="caution">
    <text evidence="2">The sequence shown here is derived from an EMBL/GenBank/DDBJ whole genome shotgun (WGS) entry which is preliminary data.</text>
</comment>
<sequence>MKTLRFFGMALLMVLCAVNFAACSDDDEPIVGTSQDLIGRWTLTWIKGWEFDSDGFKDTWDEADDGEDLIFKADGTGRMESQYGSEYPFNWSFENNVFKWDYSLYNGCTTKIIQLDAEKLVFEITEYYDGEIDSQEINTYKRVSSVN</sequence>
<protein>
    <recommendedName>
        <fullName evidence="4">Lipocalin-like domain-containing protein</fullName>
    </recommendedName>
</protein>
<dbReference type="EMBL" id="JACJMO010000021">
    <property type="protein sequence ID" value="MBM6858261.1"/>
    <property type="molecule type" value="Genomic_DNA"/>
</dbReference>
<proteinExistence type="predicted"/>
<dbReference type="Proteomes" id="UP000698924">
    <property type="component" value="Unassembled WGS sequence"/>
</dbReference>